<evidence type="ECO:0000313" key="2">
    <source>
        <dbReference type="Proteomes" id="UP000035489"/>
    </source>
</evidence>
<dbReference type="EMBL" id="LCYG01000115">
    <property type="protein sequence ID" value="KLK89850.1"/>
    <property type="molecule type" value="Genomic_DNA"/>
</dbReference>
<sequence length="258" mass="28305">MPKALAGDANAAAGLCRYLEDEHLVQCMPLLYEASIPSPVFRLILHRALVSSFDFRNTIKAAGSREHFVQWCRYASFEPPNTLPDMVPIHRGTFGCAAADAATGLHWSFSFNMAAWFALRRERRYPGEGEPLVVSAWVPEASLVFYSDVAGHQEVIPETAPTEYRVNNSRWCLEDGARRAVEFFMLLGALKVKPERCFSSPRPCSSGSTGDLNGYLAPEQHTARTAHGSAVIRLLAGAGVSLSALTRDKAHSLVLNGR</sequence>
<dbReference type="Proteomes" id="UP000035489">
    <property type="component" value="Unassembled WGS sequence"/>
</dbReference>
<dbReference type="PATRIC" id="fig|1225564.3.peg.452"/>
<keyword evidence="2" id="KW-1185">Reference proteome</keyword>
<dbReference type="AlphaFoldDB" id="A0A0H1R3T6"/>
<evidence type="ECO:0000313" key="1">
    <source>
        <dbReference type="EMBL" id="KLK89850.1"/>
    </source>
</evidence>
<comment type="caution">
    <text evidence="1">The sequence shown here is derived from an EMBL/GenBank/DDBJ whole genome shotgun (WGS) entry which is preliminary data.</text>
</comment>
<accession>A0A0H1R3T6</accession>
<proteinExistence type="predicted"/>
<name>A0A0H1R3T6_9HYPH</name>
<organism evidence="1 2">
    <name type="scientific">Microvirga vignae</name>
    <dbReference type="NCBI Taxonomy" id="1225564"/>
    <lineage>
        <taxon>Bacteria</taxon>
        <taxon>Pseudomonadati</taxon>
        <taxon>Pseudomonadota</taxon>
        <taxon>Alphaproteobacteria</taxon>
        <taxon>Hyphomicrobiales</taxon>
        <taxon>Methylobacteriaceae</taxon>
        <taxon>Microvirga</taxon>
    </lineage>
</organism>
<gene>
    <name evidence="1" type="ORF">AA309_28965</name>
</gene>
<protein>
    <submittedName>
        <fullName evidence="1">Uncharacterized protein</fullName>
    </submittedName>
</protein>
<reference evidence="1 2" key="1">
    <citation type="submission" date="2015-05" db="EMBL/GenBank/DDBJ databases">
        <title>Draft genome sequence of Microvirga vignae strain BR3299, a novel nitrogen fixing bacteria isolated from Brazil semi-aired region.</title>
        <authorList>
            <person name="Zilli J.E."/>
            <person name="Passos S.R."/>
            <person name="Leite J."/>
            <person name="Baldani J.I."/>
            <person name="Xavier G.R."/>
            <person name="Rumjaneck N.G."/>
            <person name="Simoes-Araujo J.L."/>
        </authorList>
    </citation>
    <scope>NUCLEOTIDE SEQUENCE [LARGE SCALE GENOMIC DNA]</scope>
    <source>
        <strain evidence="1 2">BR3299</strain>
    </source>
</reference>